<proteinExistence type="predicted"/>
<dbReference type="GO" id="GO:0000175">
    <property type="term" value="F:3'-5'-RNA exonuclease activity"/>
    <property type="evidence" value="ECO:0007669"/>
    <property type="project" value="TreeGrafter"/>
</dbReference>
<evidence type="ECO:0000313" key="5">
    <source>
        <dbReference type="Proteomes" id="UP001165079"/>
    </source>
</evidence>
<keyword evidence="5" id="KW-1185">Reference proteome</keyword>
<dbReference type="PANTHER" id="PTHR23355:SF9">
    <property type="entry name" value="DIS3-LIKE EXONUCLEASE 2"/>
    <property type="match status" value="1"/>
</dbReference>
<feature type="domain" description="DRBM" evidence="3">
    <location>
        <begin position="527"/>
        <end position="600"/>
    </location>
</feature>
<dbReference type="InterPro" id="IPR050180">
    <property type="entry name" value="RNR_Ribonuclease"/>
</dbReference>
<evidence type="ECO:0000313" key="4">
    <source>
        <dbReference type="EMBL" id="GLZ75759.1"/>
    </source>
</evidence>
<keyword evidence="1" id="KW-0694">RNA-binding</keyword>
<evidence type="ECO:0000256" key="1">
    <source>
        <dbReference type="PROSITE-ProRule" id="PRU00266"/>
    </source>
</evidence>
<evidence type="ECO:0000256" key="2">
    <source>
        <dbReference type="SAM" id="MobiDB-lite"/>
    </source>
</evidence>
<dbReference type="InterPro" id="IPR014720">
    <property type="entry name" value="dsRBD_dom"/>
</dbReference>
<dbReference type="InterPro" id="IPR012340">
    <property type="entry name" value="NA-bd_OB-fold"/>
</dbReference>
<dbReference type="GO" id="GO:0006402">
    <property type="term" value="P:mRNA catabolic process"/>
    <property type="evidence" value="ECO:0007669"/>
    <property type="project" value="TreeGrafter"/>
</dbReference>
<dbReference type="Gene3D" id="3.30.160.20">
    <property type="match status" value="1"/>
</dbReference>
<dbReference type="Pfam" id="PF00773">
    <property type="entry name" value="RNB"/>
    <property type="match status" value="1"/>
</dbReference>
<dbReference type="GO" id="GO:0003723">
    <property type="term" value="F:RNA binding"/>
    <property type="evidence" value="ECO:0007669"/>
    <property type="project" value="UniProtKB-UniRule"/>
</dbReference>
<accession>A0A9W6SHV5</accession>
<dbReference type="SUPFAM" id="SSF54768">
    <property type="entry name" value="dsRNA-binding domain-like"/>
    <property type="match status" value="1"/>
</dbReference>
<dbReference type="InterPro" id="IPR001900">
    <property type="entry name" value="RNase_II/R"/>
</dbReference>
<protein>
    <recommendedName>
        <fullName evidence="3">DRBM domain-containing protein</fullName>
    </recommendedName>
</protein>
<dbReference type="GO" id="GO:0000932">
    <property type="term" value="C:P-body"/>
    <property type="evidence" value="ECO:0007669"/>
    <property type="project" value="TreeGrafter"/>
</dbReference>
<sequence>MAEVTRGVMIDGPETADRDDAVWVARHGAGWSLTAHIADVAAIVPPGGDADAEARRMITTRYLPEGRHIPMIGAGEAHATLREGVAQPTLRVSVRFDADGEAIASEVGRGVLAEGFARTYPQAAAALRDPNDPLHAMLADAHELSRVLLSRRRAAGALAFYDLLQGFATTEEGNLVRLGGALRNAGYMIVQELMIAANEAVALWAAENDVPILFRNHRASAVAPSRDELLEDLSSFAAQIGNRVLVEKRLAMLMRPATYAPTVTGHYALNLPAYTHATSPLRRYPDLVTQRMLFAAADGAPPPYTFEELVALGEEVNAAIRERRLRTAERYRTEARKETRRALDDSSFERMDAETFRRVLKLGVTESEPRSDLSAEILRRLDEGALPLRDVCHVLFDAEGPSWLAVKDRLGDWLAEEPSRAVTGLSVYAQDVVGGPISEEHVVWAVEATGTAQLPRFTARVALRLGSVAHESPGRTAASKKDARSHAALALVCALAGIADRSHDARDDVPEPPSPAERARQVPADRHPVMAVNEYAQLGVISGLAFDYERDGTPHEPVFTCTASAVLAASGLPMSGTGTAGAKQAAKTAAAADLREKIDGAAVSDG</sequence>
<name>A0A9W6SHV5_9ACTN</name>
<reference evidence="4" key="1">
    <citation type="submission" date="2023-03" db="EMBL/GenBank/DDBJ databases">
        <title>Actinorhabdospora filicis NBRC 111898.</title>
        <authorList>
            <person name="Ichikawa N."/>
            <person name="Sato H."/>
            <person name="Tonouchi N."/>
        </authorList>
    </citation>
    <scope>NUCLEOTIDE SEQUENCE</scope>
    <source>
        <strain evidence="4">NBRC 111898</strain>
    </source>
</reference>
<organism evidence="4 5">
    <name type="scientific">Actinorhabdospora filicis</name>
    <dbReference type="NCBI Taxonomy" id="1785913"/>
    <lineage>
        <taxon>Bacteria</taxon>
        <taxon>Bacillati</taxon>
        <taxon>Actinomycetota</taxon>
        <taxon>Actinomycetes</taxon>
        <taxon>Micromonosporales</taxon>
        <taxon>Micromonosporaceae</taxon>
        <taxon>Actinorhabdospora</taxon>
    </lineage>
</organism>
<dbReference type="InterPro" id="IPR022966">
    <property type="entry name" value="RNase_II/R_CS"/>
</dbReference>
<dbReference type="SMART" id="SM00358">
    <property type="entry name" value="DSRM"/>
    <property type="match status" value="2"/>
</dbReference>
<dbReference type="PROSITE" id="PS50137">
    <property type="entry name" value="DS_RBD"/>
    <property type="match status" value="1"/>
</dbReference>
<dbReference type="SMART" id="SM00955">
    <property type="entry name" value="RNB"/>
    <property type="match status" value="1"/>
</dbReference>
<feature type="region of interest" description="Disordered" evidence="2">
    <location>
        <begin position="502"/>
        <end position="522"/>
    </location>
</feature>
<dbReference type="EMBL" id="BSTX01000001">
    <property type="protein sequence ID" value="GLZ75759.1"/>
    <property type="molecule type" value="Genomic_DNA"/>
</dbReference>
<comment type="caution">
    <text evidence="4">The sequence shown here is derived from an EMBL/GenBank/DDBJ whole genome shotgun (WGS) entry which is preliminary data.</text>
</comment>
<gene>
    <name evidence="4" type="ORF">Afil01_05660</name>
</gene>
<dbReference type="AlphaFoldDB" id="A0A9W6SHV5"/>
<dbReference type="PROSITE" id="PS01175">
    <property type="entry name" value="RIBONUCLEASE_II"/>
    <property type="match status" value="1"/>
</dbReference>
<dbReference type="PANTHER" id="PTHR23355">
    <property type="entry name" value="RIBONUCLEASE"/>
    <property type="match status" value="1"/>
</dbReference>
<dbReference type="Proteomes" id="UP001165079">
    <property type="component" value="Unassembled WGS sequence"/>
</dbReference>
<dbReference type="SUPFAM" id="SSF50249">
    <property type="entry name" value="Nucleic acid-binding proteins"/>
    <property type="match status" value="1"/>
</dbReference>
<evidence type="ECO:0000259" key="3">
    <source>
        <dbReference type="PROSITE" id="PS50137"/>
    </source>
</evidence>